<dbReference type="AlphaFoldDB" id="A0AAW2RM97"/>
<dbReference type="EMBL" id="JACGWK010000001">
    <property type="protein sequence ID" value="KAL0381247.1"/>
    <property type="molecule type" value="Genomic_DNA"/>
</dbReference>
<gene>
    <name evidence="2" type="ORF">Sangu_0189000</name>
</gene>
<comment type="caution">
    <text evidence="2">The sequence shown here is derived from an EMBL/GenBank/DDBJ whole genome shotgun (WGS) entry which is preliminary data.</text>
</comment>
<protein>
    <recommendedName>
        <fullName evidence="1">Reverse transcriptase zinc-binding domain-containing protein</fullName>
    </recommendedName>
</protein>
<sequence length="271" mass="30966">MLKNEVEDMASKEETMWKQRAKALWLAEGDRSTSFFHARANERRLQKEIWKIKDVQGLEVKYVGGEGHVSLKLDVRKAYDQVEWSFLERVLIKLGFHKAFNKMISKAKVEGYVEGDGNSVLLGHPWIPRPLSFQLICKLKTFAENTRVSASINSDCKWNKELVEAEFSPLDAKCILGVRLQDTRLQDKLMWHYEKHGRFTVGSAYGVAQEQSKIAGGSLPGYPWRYIWKSKAPMKVLMFAWRYAKDALPTSVSLSKQGIVVIEGCYGCLVT</sequence>
<accession>A0AAW2RM97</accession>
<evidence type="ECO:0000313" key="2">
    <source>
        <dbReference type="EMBL" id="KAL0381247.1"/>
    </source>
</evidence>
<dbReference type="InterPro" id="IPR026960">
    <property type="entry name" value="RVT-Znf"/>
</dbReference>
<name>A0AAW2RM97_9LAMI</name>
<feature type="domain" description="Reverse transcriptase zinc-binding" evidence="1">
    <location>
        <begin position="199"/>
        <end position="268"/>
    </location>
</feature>
<evidence type="ECO:0000259" key="1">
    <source>
        <dbReference type="Pfam" id="PF13966"/>
    </source>
</evidence>
<reference evidence="2" key="1">
    <citation type="submission" date="2020-06" db="EMBL/GenBank/DDBJ databases">
        <authorList>
            <person name="Li T."/>
            <person name="Hu X."/>
            <person name="Zhang T."/>
            <person name="Song X."/>
            <person name="Zhang H."/>
            <person name="Dai N."/>
            <person name="Sheng W."/>
            <person name="Hou X."/>
            <person name="Wei L."/>
        </authorList>
    </citation>
    <scope>NUCLEOTIDE SEQUENCE</scope>
    <source>
        <strain evidence="2">G01</strain>
        <tissue evidence="2">Leaf</tissue>
    </source>
</reference>
<organism evidence="2">
    <name type="scientific">Sesamum angustifolium</name>
    <dbReference type="NCBI Taxonomy" id="2727405"/>
    <lineage>
        <taxon>Eukaryota</taxon>
        <taxon>Viridiplantae</taxon>
        <taxon>Streptophyta</taxon>
        <taxon>Embryophyta</taxon>
        <taxon>Tracheophyta</taxon>
        <taxon>Spermatophyta</taxon>
        <taxon>Magnoliopsida</taxon>
        <taxon>eudicotyledons</taxon>
        <taxon>Gunneridae</taxon>
        <taxon>Pentapetalae</taxon>
        <taxon>asterids</taxon>
        <taxon>lamiids</taxon>
        <taxon>Lamiales</taxon>
        <taxon>Pedaliaceae</taxon>
        <taxon>Sesamum</taxon>
    </lineage>
</organism>
<proteinExistence type="predicted"/>
<dbReference type="Pfam" id="PF13966">
    <property type="entry name" value="zf-RVT"/>
    <property type="match status" value="1"/>
</dbReference>
<reference evidence="2" key="2">
    <citation type="journal article" date="2024" name="Plant">
        <title>Genomic evolution and insights into agronomic trait innovations of Sesamum species.</title>
        <authorList>
            <person name="Miao H."/>
            <person name="Wang L."/>
            <person name="Qu L."/>
            <person name="Liu H."/>
            <person name="Sun Y."/>
            <person name="Le M."/>
            <person name="Wang Q."/>
            <person name="Wei S."/>
            <person name="Zheng Y."/>
            <person name="Lin W."/>
            <person name="Duan Y."/>
            <person name="Cao H."/>
            <person name="Xiong S."/>
            <person name="Wang X."/>
            <person name="Wei L."/>
            <person name="Li C."/>
            <person name="Ma Q."/>
            <person name="Ju M."/>
            <person name="Zhao R."/>
            <person name="Li G."/>
            <person name="Mu C."/>
            <person name="Tian Q."/>
            <person name="Mei H."/>
            <person name="Zhang T."/>
            <person name="Gao T."/>
            <person name="Zhang H."/>
        </authorList>
    </citation>
    <scope>NUCLEOTIDE SEQUENCE</scope>
    <source>
        <strain evidence="2">G01</strain>
    </source>
</reference>